<protein>
    <submittedName>
        <fullName evidence="1">Uncharacterized protein</fullName>
    </submittedName>
</protein>
<gene>
    <name evidence="1" type="ORF">OXU80_03405</name>
</gene>
<accession>A0ACD4NR99</accession>
<sequence length="608" mass="61818">MTSPGLPPLPAPARAGMPAPRRAVRRWAALGLALVVLAGALGLVGMRLGLGVEAAKRDLVAALSQGVRGAVRIEGPVSLSLLPKTRLVADEVWLEPGDGGTIAVRRLVAELDPLKALFGSAAIKHLRLDTPRFDPPAGVGPALFDRPLDGLEAAAAALTVLDDVGEIEILNGSLPAGRGGIAQADLTLSGDRFSTAADIEGSFLWNGERTSLEASIERAHDGAVILEGRLESAALAASLTGRTQAGPDLRFEGAMSLSAPSLKRVAAWLGHAGPPLPEVGPVSLDASLRLDAASASLPDAKLHLAGSRGHGALVLVRDGPARAPGRPRLDGSLAFADLDLRTLVGALAPLPAGPAGLDRPIAVGFLGLADLDLRVSAQDADFGPAPVSDIAATLHLERGVATLDLGDAALLGGRARARLVLDSTRAVPRITGSFGLREADLAALGQALDIPSPSFAGKAALDGTLDAPLSSWADLASRSRVEARLNGRNGTLDLAALPAADAAAAPLLAPGLAALPYSTLSADLVLSGPRAILKDMVLDAPGGRLELRGTMAETGDLGLRGRFEPAAPVEGSAAGIWAPDGPRRVEITGAWPAPQVALRQLAASAPAP</sequence>
<dbReference type="EMBL" id="CP113520">
    <property type="protein sequence ID" value="WAJ29296.1"/>
    <property type="molecule type" value="Genomic_DNA"/>
</dbReference>
<evidence type="ECO:0000313" key="2">
    <source>
        <dbReference type="Proteomes" id="UP001163223"/>
    </source>
</evidence>
<keyword evidence="2" id="KW-1185">Reference proteome</keyword>
<evidence type="ECO:0000313" key="1">
    <source>
        <dbReference type="EMBL" id="WAJ29296.1"/>
    </source>
</evidence>
<reference evidence="1" key="1">
    <citation type="submission" date="2022-11" db="EMBL/GenBank/DDBJ databases">
        <title>beta-Carotene-producing bacterium, Jeongeuplla avenae sp. nov., alleviates the salt stress of Arabidopsis seedlings.</title>
        <authorList>
            <person name="Jiang L."/>
            <person name="Lee J."/>
        </authorList>
    </citation>
    <scope>NUCLEOTIDE SEQUENCE</scope>
    <source>
        <strain evidence="1">DY_R2A_6</strain>
    </source>
</reference>
<organism evidence="1 2">
    <name type="scientific">Antarcticirhabdus aurantiaca</name>
    <dbReference type="NCBI Taxonomy" id="2606717"/>
    <lineage>
        <taxon>Bacteria</taxon>
        <taxon>Pseudomonadati</taxon>
        <taxon>Pseudomonadota</taxon>
        <taxon>Alphaproteobacteria</taxon>
        <taxon>Hyphomicrobiales</taxon>
        <taxon>Aurantimonadaceae</taxon>
        <taxon>Antarcticirhabdus</taxon>
    </lineage>
</organism>
<name>A0ACD4NR99_9HYPH</name>
<proteinExistence type="predicted"/>
<dbReference type="Proteomes" id="UP001163223">
    <property type="component" value="Chromosome"/>
</dbReference>